<reference evidence="1 2" key="1">
    <citation type="journal article" date="2013" name="Genome Announc.">
        <title>Draft genome sequence of MKD8, a conjugal recipient Mycobacterium smegmatis strain.</title>
        <authorList>
            <person name="Gray T.A."/>
            <person name="Palumbo M.J."/>
            <person name="Derbyshire K.M."/>
        </authorList>
    </citation>
    <scope>NUCLEOTIDE SEQUENCE [LARGE SCALE GENOMIC DNA]</scope>
    <source>
        <strain evidence="1 2">MKD8</strain>
    </source>
</reference>
<dbReference type="GeneID" id="93456941"/>
<evidence type="ECO:0000313" key="2">
    <source>
        <dbReference type="Proteomes" id="UP000011200"/>
    </source>
</evidence>
<evidence type="ECO:0000313" key="1">
    <source>
        <dbReference type="EMBL" id="AWT53101.1"/>
    </source>
</evidence>
<sequence>MLSSAPSIMCQLAVRGPLRLLWEGPDGEFNPDFGPAKDIPDELQRQYRIAEAQGIPVEWRVAEPKAAEAIERIVEREGYDDLITVTVVPPQ</sequence>
<dbReference type="AlphaFoldDB" id="A0A2U9PMZ7"/>
<accession>A0A2U9PMZ7</accession>
<protein>
    <submittedName>
        <fullName evidence="1">Putative phage protein</fullName>
    </submittedName>
</protein>
<organism evidence="1 2">
    <name type="scientific">Mycolicibacterium smegmatis (strain MKD8)</name>
    <name type="common">Mycobacterium smegmatis</name>
    <dbReference type="NCBI Taxonomy" id="1214915"/>
    <lineage>
        <taxon>Bacteria</taxon>
        <taxon>Bacillati</taxon>
        <taxon>Actinomycetota</taxon>
        <taxon>Actinomycetes</taxon>
        <taxon>Mycobacteriales</taxon>
        <taxon>Mycobacteriaceae</taxon>
        <taxon>Mycolicibacterium</taxon>
    </lineage>
</organism>
<reference evidence="2" key="2">
    <citation type="submission" date="2018-03" db="EMBL/GenBank/DDBJ databases">
        <authorList>
            <person name="Derbyshire K."/>
            <person name="Gray T.A."/>
            <person name="Champion M."/>
        </authorList>
    </citation>
    <scope>NUCLEOTIDE SEQUENCE [LARGE SCALE GENOMIC DNA]</scope>
    <source>
        <strain evidence="2">MKD8</strain>
    </source>
</reference>
<dbReference type="RefSeq" id="WP_228025573.1">
    <property type="nucleotide sequence ID" value="NZ_CP027541.1"/>
</dbReference>
<proteinExistence type="predicted"/>
<dbReference type="Proteomes" id="UP000011200">
    <property type="component" value="Chromosome"/>
</dbReference>
<gene>
    <name evidence="1" type="ORF">D806_021200</name>
</gene>
<name>A0A2U9PMZ7_MYCSE</name>
<dbReference type="EMBL" id="CP027541">
    <property type="protein sequence ID" value="AWT53101.1"/>
    <property type="molecule type" value="Genomic_DNA"/>
</dbReference>